<proteinExistence type="predicted"/>
<name>A0A0F9SQX3_9ZZZZ</name>
<dbReference type="EMBL" id="LAZR01001768">
    <property type="protein sequence ID" value="KKN39361.1"/>
    <property type="molecule type" value="Genomic_DNA"/>
</dbReference>
<dbReference type="AlphaFoldDB" id="A0A0F9SQX3"/>
<evidence type="ECO:0000313" key="1">
    <source>
        <dbReference type="EMBL" id="KKN39361.1"/>
    </source>
</evidence>
<reference evidence="1" key="1">
    <citation type="journal article" date="2015" name="Nature">
        <title>Complex archaea that bridge the gap between prokaryotes and eukaryotes.</title>
        <authorList>
            <person name="Spang A."/>
            <person name="Saw J.H."/>
            <person name="Jorgensen S.L."/>
            <person name="Zaremba-Niedzwiedzka K."/>
            <person name="Martijn J."/>
            <person name="Lind A.E."/>
            <person name="van Eijk R."/>
            <person name="Schleper C."/>
            <person name="Guy L."/>
            <person name="Ettema T.J."/>
        </authorList>
    </citation>
    <scope>NUCLEOTIDE SEQUENCE</scope>
</reference>
<sequence>MAEHDWKRLYTHDREYSGVDRCECGAFRMEWPTGQTAGTFVYFKSGWTAPYEPAPACEEG</sequence>
<organism evidence="1">
    <name type="scientific">marine sediment metagenome</name>
    <dbReference type="NCBI Taxonomy" id="412755"/>
    <lineage>
        <taxon>unclassified sequences</taxon>
        <taxon>metagenomes</taxon>
        <taxon>ecological metagenomes</taxon>
    </lineage>
</organism>
<comment type="caution">
    <text evidence="1">The sequence shown here is derived from an EMBL/GenBank/DDBJ whole genome shotgun (WGS) entry which is preliminary data.</text>
</comment>
<feature type="non-terminal residue" evidence="1">
    <location>
        <position position="60"/>
    </location>
</feature>
<accession>A0A0F9SQX3</accession>
<gene>
    <name evidence="1" type="ORF">LCGC14_0743950</name>
</gene>
<protein>
    <submittedName>
        <fullName evidence="1">Uncharacterized protein</fullName>
    </submittedName>
</protein>